<feature type="region of interest" description="Disordered" evidence="1">
    <location>
        <begin position="1"/>
        <end position="145"/>
    </location>
</feature>
<organism evidence="2 3">
    <name type="scientific">Micromonospora cremea</name>
    <dbReference type="NCBI Taxonomy" id="709881"/>
    <lineage>
        <taxon>Bacteria</taxon>
        <taxon>Bacillati</taxon>
        <taxon>Actinomycetota</taxon>
        <taxon>Actinomycetes</taxon>
        <taxon>Micromonosporales</taxon>
        <taxon>Micromonosporaceae</taxon>
        <taxon>Micromonospora</taxon>
    </lineage>
</organism>
<sequence>MRGRWPTARGAPGSHHLVAHPETGEDFQGARLNRQGPGLVNPVESPIHHPDSRTNGGQLSGGKTPPGGTLDAPTRPAPDPNARGPSPCGLERISSSGTRRPLALPLGRPDLRRGPGKVGRAGLSPTGRPSCRSCRQPLFGGIHER</sequence>
<dbReference type="Proteomes" id="UP000185124">
    <property type="component" value="Unassembled WGS sequence"/>
</dbReference>
<evidence type="ECO:0000313" key="2">
    <source>
        <dbReference type="EMBL" id="SIM69577.1"/>
    </source>
</evidence>
<reference evidence="3" key="1">
    <citation type="submission" date="2016-12" db="EMBL/GenBank/DDBJ databases">
        <authorList>
            <person name="Varghese N."/>
            <person name="Submissions S."/>
        </authorList>
    </citation>
    <scope>NUCLEOTIDE SEQUENCE [LARGE SCALE GENOMIC DNA]</scope>
    <source>
        <strain evidence="3">DSM 45599</strain>
    </source>
</reference>
<dbReference type="EMBL" id="FSQT01000001">
    <property type="protein sequence ID" value="SIM69577.1"/>
    <property type="molecule type" value="Genomic_DNA"/>
</dbReference>
<proteinExistence type="predicted"/>
<keyword evidence="3" id="KW-1185">Reference proteome</keyword>
<name>A0A1N5VBC4_9ACTN</name>
<gene>
    <name evidence="2" type="ORF">SAMN04489832_1466</name>
</gene>
<accession>A0A1N5VBC4</accession>
<protein>
    <submittedName>
        <fullName evidence="2">Uncharacterized protein</fullName>
    </submittedName>
</protein>
<evidence type="ECO:0000256" key="1">
    <source>
        <dbReference type="SAM" id="MobiDB-lite"/>
    </source>
</evidence>
<evidence type="ECO:0000313" key="3">
    <source>
        <dbReference type="Proteomes" id="UP000185124"/>
    </source>
</evidence>
<dbReference type="AlphaFoldDB" id="A0A1N5VBC4"/>
<dbReference type="STRING" id="709881.SAMN04489832_1466"/>